<dbReference type="GO" id="GO:0044550">
    <property type="term" value="P:secondary metabolite biosynthetic process"/>
    <property type="evidence" value="ECO:0007669"/>
    <property type="project" value="TreeGrafter"/>
</dbReference>
<evidence type="ECO:0000259" key="7">
    <source>
        <dbReference type="PROSITE" id="PS50075"/>
    </source>
</evidence>
<dbReference type="CDD" id="cd19535">
    <property type="entry name" value="Cyc_NRPS"/>
    <property type="match status" value="2"/>
</dbReference>
<feature type="domain" description="Carrier" evidence="7">
    <location>
        <begin position="2067"/>
        <end position="2142"/>
    </location>
</feature>
<keyword evidence="5" id="KW-0436">Ligase</keyword>
<dbReference type="SUPFAM" id="SSF56801">
    <property type="entry name" value="Acetyl-CoA synthetase-like"/>
    <property type="match status" value="2"/>
</dbReference>
<dbReference type="EMBL" id="MSCT01000012">
    <property type="protein sequence ID" value="OLF53748.1"/>
    <property type="molecule type" value="Genomic_DNA"/>
</dbReference>
<reference evidence="8 9" key="1">
    <citation type="submission" date="2016-12" db="EMBL/GenBank/DDBJ databases">
        <authorList>
            <person name="Song W.-J."/>
            <person name="Kurnit D.M."/>
        </authorList>
    </citation>
    <scope>NUCLEOTIDE SEQUENCE [LARGE SCALE GENOMIC DNA]</scope>
    <source>
        <strain evidence="8 9">PCL1601</strain>
    </source>
</reference>
<gene>
    <name evidence="8" type="ORF">BTN82_15900</name>
</gene>
<comment type="cofactor">
    <cofactor evidence="1">
        <name>pantetheine 4'-phosphate</name>
        <dbReference type="ChEBI" id="CHEBI:47942"/>
    </cofactor>
</comment>
<dbReference type="Gene3D" id="3.40.50.1820">
    <property type="entry name" value="alpha/beta hydrolase"/>
    <property type="match status" value="1"/>
</dbReference>
<dbReference type="InterPro" id="IPR057737">
    <property type="entry name" value="Condensation_MtbB-like"/>
</dbReference>
<dbReference type="PANTHER" id="PTHR45527">
    <property type="entry name" value="NONRIBOSOMAL PEPTIDE SYNTHETASE"/>
    <property type="match status" value="1"/>
</dbReference>
<organism evidence="8 9">
    <name type="scientific">Pseudomonas chlororaphis</name>
    <dbReference type="NCBI Taxonomy" id="587753"/>
    <lineage>
        <taxon>Bacteria</taxon>
        <taxon>Pseudomonadati</taxon>
        <taxon>Pseudomonadota</taxon>
        <taxon>Gammaproteobacteria</taxon>
        <taxon>Pseudomonadales</taxon>
        <taxon>Pseudomonadaceae</taxon>
        <taxon>Pseudomonas</taxon>
    </lineage>
</organism>
<dbReference type="GO" id="GO:0031177">
    <property type="term" value="F:phosphopantetheine binding"/>
    <property type="evidence" value="ECO:0007669"/>
    <property type="project" value="InterPro"/>
</dbReference>
<proteinExistence type="inferred from homology"/>
<dbReference type="FunFam" id="3.30.559.10:FF:000023">
    <property type="entry name" value="Non-ribosomal peptide synthetase"/>
    <property type="match status" value="2"/>
</dbReference>
<dbReference type="InterPro" id="IPR010071">
    <property type="entry name" value="AA_adenyl_dom"/>
</dbReference>
<dbReference type="PROSITE" id="PS00012">
    <property type="entry name" value="PHOSPHOPANTETHEINE"/>
    <property type="match status" value="1"/>
</dbReference>
<dbReference type="InterPro" id="IPR020806">
    <property type="entry name" value="PKS_PP-bd"/>
</dbReference>
<keyword evidence="3" id="KW-0596">Phosphopantetheine</keyword>
<dbReference type="RefSeq" id="WP_075120086.1">
    <property type="nucleotide sequence ID" value="NZ_MSCT01000012.1"/>
</dbReference>
<evidence type="ECO:0000256" key="1">
    <source>
        <dbReference type="ARBA" id="ARBA00001957"/>
    </source>
</evidence>
<sequence>MATPSISTATLLRQSLSQALGLPAEQIPLDANLIEWGLDSVTLIRLVGQWRRQGLAARFAELVADPRLVAWLERLDTARPTPAMPAHAKHDDRQPFDLAPMQHAYWVGRAPGQELGGVAAHFYNEFDGQHVDPLRLEAAVGQLLARHAMLRAQFLADGRQRILDQSPWTGLKVHDLRAASAEQAGQRLEQLRASLSHRQLAVEQGQVLDIQLSLLPDALRPGGTRLHLNLDMLAADALSLRTLLGDLLHLYQQRPLAPLDYSFARYLAEQRQEQASDEHQARQREDREYWLQRLEQLPGAARLPVNLQNGDASQVRRRHHWLPPAERQAFERHAREHGLTPAMALAAVFCEALEAWSDTPGLLLNLPLFNRAPQHADVDRLVGDFTSSILLAWDGAAGAFAQRAAALQRRFHEDAGHSTFSGLQVLRELSRQRGEQVLAPVVYTSALGLGELFPEGVQEHFGQPAWIISQGPQVWLDAQVTELDGGLLVNLDAREGLFAAGVLDGLFAAYSGLLQRLCFDAQAWRQPVPALIPAEQQAVRQRSQGQHAALPAQRLHDAFFAQARLAPQAPALLFGDNGAIGYGELAERALQLAGYLEAQGVQRGDVVALQLPKGPEQVIAVLGILACSATYLPIGADQPLARREKICASAGARLLLDALPPAYAALPGPRPGEIGDLAYILYTSGSTGEPKGVEISHLAAANTLEDLQRRLRLGPRDRILALSALEFDLSVFDLFAALSSGAAVICVEPQAQRDAERWRELALNHCATLLNCVPALLDMLLACAPAGARLPLRAVLLGGDKVAPDLAPRLWAQAPDCRFMALGGATETAIHSTLFEVLPGQALPWHCLPYGKPLDNVSLRIVDGHGHDCPDWVAGELWIGGAGVAQGYRGDPLRSAERFVEYQGQRWYRTGDSARYRPDGNVEFLGRSDFQLKLRGYRIEAGEIENALLAWPGIEQAVVLLAGQRLAAMLRVPNGPAEPAPFDPPGLRQHLAERLPAYMIPEHLLACGQLPLTGNGKIDRKALHARLQAQGPSVRHDLSPPRGAVEQRVAQAWQQLLGCAEVCREHNFFSLGGDSLSATRLVRLLAEQGVGGARLAQVFNRPLLAQFCADLYLASEALEQPVIVADPAHRHAPFPMTEVQQAYWLGRDPSLVLGGVSCHFYREYEVQDLDLPRLQRALGRLIERHDMLRAVFDAQGRARILPLQQVPAFVIGQRHTSLDALREACAHRVFDPQQWPLFDVQALTQGRQTRLAISLDNLILDALSILRFYAELDALYRDPTLESAPLALSFRDYQLQAAPPPAELQAAQRFWQERLPALPPHPQLPLAADPASLGQPRFERLQGRIEAQAWTSILAQAQQHGLTASAVLLCAFAETLGRWSARPDLCLNLTLFDRRPLHPQIDQVMGDFTSLTLLGYTPRPGERWLDRARRTQQTLGETLEHRCLGSVSLLRQLAREHGAQQAQMPVVFTSALGVPDGTAAPLDGPFALQVFGLTQTPQVWLDHQVVEAEGGIALNWDRVVGLFPEGMVEAMFDAYLHSLRWLAEHPWDSAPPDLLPEAQARLRARLNAPGPAVAGDPVLHQGFFEQARQFPQRHALLWGEHGALRYDELADAALRIARSLVEAGVEPGDLVAVSLAKGAQQIACVLGVLAAGAAYLPVGVDQPGQRCQRILQQAGVVLILAEHDPQLPGLKHLKPAAAQAGPALPAPRPVAADALAYVIYTSGSTGQPKGVEITHRAAMNTVAEINRAYGVRASDRGLALSALDFDLSVYDLFGLLSAGAALVLIDEQQRRDARAWLQALLRHGVTLWNSVPALLAMLLEANAHDRQPLPLRVALLSGDWIGLDLPQRLAQQAPGCRFIALGGATEAAIWSNHFEVKQALPGWRSIPYGLPLHNQAYRVVDALGRDCPDWVTGELWIGGAGVALGYRHAPQLSAERFVDGWYRTGDLGRYRPDGLLEFLGRLDSQVKVGGHRIELGEIEAALARHPEVSTAVALVTAQGRLLAAVTGSAAPEQLAQHLEHCLPAYMRPERILPLEHWPLSSNGKVDRRALLATLESASRPASPVDEQPLSANEQLVATLWQQLLGVPRVSRQDNFFRLGGDSLLATRFLEMLRARLGLALPMGQLFGAASLAEVAQTLDRQPAPDTVEEGVI</sequence>
<dbReference type="SUPFAM" id="SSF47336">
    <property type="entry name" value="ACP-like"/>
    <property type="match status" value="3"/>
</dbReference>
<dbReference type="Gene3D" id="3.30.300.30">
    <property type="match status" value="2"/>
</dbReference>
<dbReference type="SMART" id="SM00823">
    <property type="entry name" value="PKS_PP"/>
    <property type="match status" value="3"/>
</dbReference>
<dbReference type="PANTHER" id="PTHR45527:SF10">
    <property type="entry name" value="PYOCHELIN SYNTHASE PCHF"/>
    <property type="match status" value="1"/>
</dbReference>
<dbReference type="GO" id="GO:0043041">
    <property type="term" value="P:amino acid activation for nonribosomal peptide biosynthetic process"/>
    <property type="evidence" value="ECO:0007669"/>
    <property type="project" value="TreeGrafter"/>
</dbReference>
<dbReference type="InterPro" id="IPR023213">
    <property type="entry name" value="CAT-like_dom_sf"/>
</dbReference>
<keyword evidence="4" id="KW-0597">Phosphoprotein</keyword>
<dbReference type="Gene3D" id="1.10.1200.10">
    <property type="entry name" value="ACP-like"/>
    <property type="match status" value="2"/>
</dbReference>
<protein>
    <submittedName>
        <fullName evidence="8">Non-ribosomal peptide synthetase</fullName>
    </submittedName>
</protein>
<name>A0A1Q8EPM8_9PSED</name>
<comment type="similarity">
    <text evidence="6">Belongs to the NRP synthetase family.</text>
</comment>
<evidence type="ECO:0000313" key="9">
    <source>
        <dbReference type="Proteomes" id="UP000185578"/>
    </source>
</evidence>
<dbReference type="GO" id="GO:0000036">
    <property type="term" value="F:acyl carrier activity"/>
    <property type="evidence" value="ECO:0007669"/>
    <property type="project" value="TreeGrafter"/>
</dbReference>
<comment type="caution">
    <text evidence="8">The sequence shown here is derived from an EMBL/GenBank/DDBJ whole genome shotgun (WGS) entry which is preliminary data.</text>
</comment>
<dbReference type="InterPro" id="IPR042099">
    <property type="entry name" value="ANL_N_sf"/>
</dbReference>
<accession>A0A1Q8EPM8</accession>
<evidence type="ECO:0000256" key="6">
    <source>
        <dbReference type="ARBA" id="ARBA00029454"/>
    </source>
</evidence>
<evidence type="ECO:0000256" key="5">
    <source>
        <dbReference type="ARBA" id="ARBA00022598"/>
    </source>
</evidence>
<dbReference type="InterPro" id="IPR006162">
    <property type="entry name" value="Ppantetheine_attach_site"/>
</dbReference>
<dbReference type="InterPro" id="IPR045851">
    <property type="entry name" value="AMP-bd_C_sf"/>
</dbReference>
<evidence type="ECO:0000313" key="8">
    <source>
        <dbReference type="EMBL" id="OLF53748.1"/>
    </source>
</evidence>
<dbReference type="Gene3D" id="3.40.50.12780">
    <property type="entry name" value="N-terminal domain of ligase-like"/>
    <property type="match status" value="2"/>
</dbReference>
<dbReference type="PROSITE" id="PS00455">
    <property type="entry name" value="AMP_BINDING"/>
    <property type="match status" value="2"/>
</dbReference>
<dbReference type="GO" id="GO:0016874">
    <property type="term" value="F:ligase activity"/>
    <property type="evidence" value="ECO:0007669"/>
    <property type="project" value="UniProtKB-KW"/>
</dbReference>
<dbReference type="PROSITE" id="PS50075">
    <property type="entry name" value="CARRIER"/>
    <property type="match status" value="2"/>
</dbReference>
<feature type="domain" description="Carrier" evidence="7">
    <location>
        <begin position="1040"/>
        <end position="1115"/>
    </location>
</feature>
<dbReference type="FunFam" id="3.40.50.12780:FF:000012">
    <property type="entry name" value="Non-ribosomal peptide synthetase"/>
    <property type="match status" value="1"/>
</dbReference>
<dbReference type="Pfam" id="PF00550">
    <property type="entry name" value="PP-binding"/>
    <property type="match status" value="3"/>
</dbReference>
<dbReference type="Pfam" id="PF00668">
    <property type="entry name" value="Condensation"/>
    <property type="match status" value="2"/>
</dbReference>
<dbReference type="InterPro" id="IPR020845">
    <property type="entry name" value="AMP-binding_CS"/>
</dbReference>
<dbReference type="InterPro" id="IPR009081">
    <property type="entry name" value="PP-bd_ACP"/>
</dbReference>
<dbReference type="Gene3D" id="3.30.559.10">
    <property type="entry name" value="Chloramphenicol acetyltransferase-like domain"/>
    <property type="match status" value="2"/>
</dbReference>
<dbReference type="CDD" id="cd12114">
    <property type="entry name" value="A_NRPS_TlmIV_like"/>
    <property type="match status" value="1"/>
</dbReference>
<comment type="pathway">
    <text evidence="2">Siderophore biosynthesis.</text>
</comment>
<dbReference type="InterPro" id="IPR001242">
    <property type="entry name" value="Condensation_dom"/>
</dbReference>
<evidence type="ECO:0000256" key="4">
    <source>
        <dbReference type="ARBA" id="ARBA00022553"/>
    </source>
</evidence>
<dbReference type="Gene3D" id="3.30.559.30">
    <property type="entry name" value="Nonribosomal peptide synthetase, condensation domain"/>
    <property type="match status" value="2"/>
</dbReference>
<dbReference type="Proteomes" id="UP000185578">
    <property type="component" value="Unassembled WGS sequence"/>
</dbReference>
<dbReference type="NCBIfam" id="TIGR01733">
    <property type="entry name" value="AA-adenyl-dom"/>
    <property type="match status" value="2"/>
</dbReference>
<dbReference type="OrthoDB" id="9757559at2"/>
<dbReference type="SUPFAM" id="SSF52777">
    <property type="entry name" value="CoA-dependent acyltransferases"/>
    <property type="match status" value="4"/>
</dbReference>
<dbReference type="InterPro" id="IPR036736">
    <property type="entry name" value="ACP-like_sf"/>
</dbReference>
<dbReference type="InterPro" id="IPR029058">
    <property type="entry name" value="AB_hydrolase_fold"/>
</dbReference>
<dbReference type="InterPro" id="IPR000873">
    <property type="entry name" value="AMP-dep_synth/lig_dom"/>
</dbReference>
<evidence type="ECO:0000256" key="3">
    <source>
        <dbReference type="ARBA" id="ARBA00022450"/>
    </source>
</evidence>
<dbReference type="FunFam" id="3.30.559.30:FF:000006">
    <property type="entry name" value="Yersiniabactin polyketide/non-ribosomal peptide synthetase"/>
    <property type="match status" value="2"/>
</dbReference>
<evidence type="ECO:0000256" key="2">
    <source>
        <dbReference type="ARBA" id="ARBA00004924"/>
    </source>
</evidence>
<dbReference type="GO" id="GO:0005737">
    <property type="term" value="C:cytoplasm"/>
    <property type="evidence" value="ECO:0007669"/>
    <property type="project" value="TreeGrafter"/>
</dbReference>
<dbReference type="Pfam" id="PF00501">
    <property type="entry name" value="AMP-binding"/>
    <property type="match status" value="3"/>
</dbReference>
<dbReference type="Pfam" id="PF13193">
    <property type="entry name" value="AMP-binding_C"/>
    <property type="match status" value="1"/>
</dbReference>
<dbReference type="InterPro" id="IPR025110">
    <property type="entry name" value="AMP-bd_C"/>
</dbReference>